<evidence type="ECO:0000256" key="1">
    <source>
        <dbReference type="ARBA" id="ARBA00023266"/>
    </source>
</evidence>
<keyword evidence="1" id="KW-0711">Selenium</keyword>
<evidence type="ECO:0000313" key="3">
    <source>
        <dbReference type="EMBL" id="MBT0653531.1"/>
    </source>
</evidence>
<dbReference type="InterPro" id="IPR058840">
    <property type="entry name" value="AAA_SelU"/>
</dbReference>
<dbReference type="NCBIfam" id="TIGR03167">
    <property type="entry name" value="tRNA_sel_U_synt"/>
    <property type="match status" value="1"/>
</dbReference>
<dbReference type="PANTHER" id="PTHR30401">
    <property type="entry name" value="TRNA 2-SELENOURIDINE SYNTHASE"/>
    <property type="match status" value="1"/>
</dbReference>
<dbReference type="NCBIfam" id="NF008752">
    <property type="entry name" value="PRK11784.1-4"/>
    <property type="match status" value="1"/>
</dbReference>
<evidence type="ECO:0000259" key="2">
    <source>
        <dbReference type="PROSITE" id="PS50206"/>
    </source>
</evidence>
<organism evidence="3 4">
    <name type="scientific">Geomobilimonas luticola</name>
    <dbReference type="NCBI Taxonomy" id="1114878"/>
    <lineage>
        <taxon>Bacteria</taxon>
        <taxon>Pseudomonadati</taxon>
        <taxon>Thermodesulfobacteriota</taxon>
        <taxon>Desulfuromonadia</taxon>
        <taxon>Geobacterales</taxon>
        <taxon>Geobacteraceae</taxon>
        <taxon>Geomobilimonas</taxon>
    </lineage>
</organism>
<comment type="caution">
    <text evidence="3">The sequence shown here is derived from an EMBL/GenBank/DDBJ whole genome shotgun (WGS) entry which is preliminary data.</text>
</comment>
<dbReference type="InterPro" id="IPR027417">
    <property type="entry name" value="P-loop_NTPase"/>
</dbReference>
<accession>A0ABS5SDT2</accession>
<name>A0ABS5SDT2_9BACT</name>
<dbReference type="PROSITE" id="PS50206">
    <property type="entry name" value="RHODANESE_3"/>
    <property type="match status" value="1"/>
</dbReference>
<dbReference type="Proteomes" id="UP000756860">
    <property type="component" value="Unassembled WGS sequence"/>
</dbReference>
<reference evidence="3 4" key="1">
    <citation type="submission" date="2021-05" db="EMBL/GenBank/DDBJ databases">
        <title>The draft genome of Geobacter luticola JCM 17780.</title>
        <authorList>
            <person name="Xu Z."/>
            <person name="Masuda Y."/>
            <person name="Itoh H."/>
            <person name="Senoo K."/>
        </authorList>
    </citation>
    <scope>NUCLEOTIDE SEQUENCE [LARGE SCALE GENOMIC DNA]</scope>
    <source>
        <strain evidence="3 4">JCM 17780</strain>
    </source>
</reference>
<dbReference type="InterPro" id="IPR036873">
    <property type="entry name" value="Rhodanese-like_dom_sf"/>
</dbReference>
<keyword evidence="4" id="KW-1185">Reference proteome</keyword>
<dbReference type="NCBIfam" id="NF008750">
    <property type="entry name" value="PRK11784.1-2"/>
    <property type="match status" value="1"/>
</dbReference>
<dbReference type="Pfam" id="PF00581">
    <property type="entry name" value="Rhodanese"/>
    <property type="match status" value="1"/>
</dbReference>
<dbReference type="InterPro" id="IPR001307">
    <property type="entry name" value="Thiosulphate_STrfase_CS"/>
</dbReference>
<dbReference type="EMBL" id="JAHCVK010000004">
    <property type="protein sequence ID" value="MBT0653531.1"/>
    <property type="molecule type" value="Genomic_DNA"/>
</dbReference>
<dbReference type="InterPro" id="IPR017582">
    <property type="entry name" value="SelU"/>
</dbReference>
<dbReference type="SMART" id="SM00450">
    <property type="entry name" value="RHOD"/>
    <property type="match status" value="1"/>
</dbReference>
<dbReference type="GO" id="GO:0016740">
    <property type="term" value="F:transferase activity"/>
    <property type="evidence" value="ECO:0007669"/>
    <property type="project" value="UniProtKB-KW"/>
</dbReference>
<dbReference type="SUPFAM" id="SSF52821">
    <property type="entry name" value="Rhodanese/Cell cycle control phosphatase"/>
    <property type="match status" value="1"/>
</dbReference>
<dbReference type="RefSeq" id="WP_214175537.1">
    <property type="nucleotide sequence ID" value="NZ_JAHCVK010000004.1"/>
</dbReference>
<dbReference type="PANTHER" id="PTHR30401:SF0">
    <property type="entry name" value="TRNA 2-SELENOURIDINE SYNTHASE"/>
    <property type="match status" value="1"/>
</dbReference>
<dbReference type="SUPFAM" id="SSF52540">
    <property type="entry name" value="P-loop containing nucleoside triphosphate hydrolases"/>
    <property type="match status" value="1"/>
</dbReference>
<dbReference type="EC" id="2.5.1.-" evidence="3"/>
<dbReference type="InterPro" id="IPR001763">
    <property type="entry name" value="Rhodanese-like_dom"/>
</dbReference>
<keyword evidence="3" id="KW-0808">Transferase</keyword>
<gene>
    <name evidence="3" type="primary">mnmH</name>
    <name evidence="3" type="ORF">KI810_10730</name>
</gene>
<evidence type="ECO:0000313" key="4">
    <source>
        <dbReference type="Proteomes" id="UP000756860"/>
    </source>
</evidence>
<dbReference type="PROSITE" id="PS00380">
    <property type="entry name" value="RHODANESE_1"/>
    <property type="match status" value="1"/>
</dbReference>
<protein>
    <submittedName>
        <fullName evidence="3">tRNA 2-selenouridine(34) synthase MnmH</fullName>
        <ecNumber evidence="3">2.5.1.-</ecNumber>
    </submittedName>
</protein>
<feature type="domain" description="Rhodanese" evidence="2">
    <location>
        <begin position="11"/>
        <end position="132"/>
    </location>
</feature>
<dbReference type="Gene3D" id="3.40.250.10">
    <property type="entry name" value="Rhodanese-like domain"/>
    <property type="match status" value="1"/>
</dbReference>
<dbReference type="Pfam" id="PF26341">
    <property type="entry name" value="AAA_SelU"/>
    <property type="match status" value="1"/>
</dbReference>
<proteinExistence type="predicted"/>
<sequence>MPATVPFNESLLDSHLVVDARTPLEFAEDHIPGAMNVPLLSNEERVEIGTLYKQTGPYEARRRGLELTAHRYPAMVAEIAEAANGRPILVYCWRGGLRSKTVTSILELTGHQAVQLQGGYRDFRNHVAAFFTPYVPSGPLVVLHGMTGIGKTTFLLGLRTDIWRVVDLEGLACHRGSAFGELGLTQDLTQKRFETLLWNELRQVPPGMPILLEGESRRIGRISLPGNFYDVMREGTLVWCDASLETRVARLIDEYGRPEYKEGMGAALERIRKKLGGEKYTEIAGYLERWELKPFMAELMTSYYDRLYYKTRDWQEDFTLSLEDFPAAGEELERQLRDHLRF</sequence>